<evidence type="ECO:0000313" key="2">
    <source>
        <dbReference type="EMBL" id="CAK9030952.1"/>
    </source>
</evidence>
<accession>A0ABP0KY84</accession>
<feature type="non-terminal residue" evidence="2">
    <location>
        <position position="160"/>
    </location>
</feature>
<name>A0ABP0KY84_9DINO</name>
<feature type="coiled-coil region" evidence="1">
    <location>
        <begin position="61"/>
        <end position="88"/>
    </location>
</feature>
<sequence>MVQPESNPLEALQSWVAWANSGSQVLNLGLQDGLVVPGLGGTLLASRLPADAEAVDWEAALKRQNAANDELCSENSQLQLEVQRLAAEESREAWEDETEDQESSWLDELISKVQEAASSTAHTDEGKSSFLARLLSCLDQAIRAADTDEAAGATTMAEEV</sequence>
<proteinExistence type="predicted"/>
<gene>
    <name evidence="2" type="ORF">CCMP2556_LOCUS18094</name>
</gene>
<keyword evidence="3" id="KW-1185">Reference proteome</keyword>
<evidence type="ECO:0000256" key="1">
    <source>
        <dbReference type="SAM" id="Coils"/>
    </source>
</evidence>
<reference evidence="2 3" key="1">
    <citation type="submission" date="2024-02" db="EMBL/GenBank/DDBJ databases">
        <authorList>
            <person name="Chen Y."/>
            <person name="Shah S."/>
            <person name="Dougan E. K."/>
            <person name="Thang M."/>
            <person name="Chan C."/>
        </authorList>
    </citation>
    <scope>NUCLEOTIDE SEQUENCE [LARGE SCALE GENOMIC DNA]</scope>
</reference>
<evidence type="ECO:0000313" key="3">
    <source>
        <dbReference type="Proteomes" id="UP001642484"/>
    </source>
</evidence>
<organism evidence="2 3">
    <name type="scientific">Durusdinium trenchii</name>
    <dbReference type="NCBI Taxonomy" id="1381693"/>
    <lineage>
        <taxon>Eukaryota</taxon>
        <taxon>Sar</taxon>
        <taxon>Alveolata</taxon>
        <taxon>Dinophyceae</taxon>
        <taxon>Suessiales</taxon>
        <taxon>Symbiodiniaceae</taxon>
        <taxon>Durusdinium</taxon>
    </lineage>
</organism>
<keyword evidence="1" id="KW-0175">Coiled coil</keyword>
<dbReference type="Proteomes" id="UP001642484">
    <property type="component" value="Unassembled WGS sequence"/>
</dbReference>
<protein>
    <submittedName>
        <fullName evidence="2">Uncharacterized protein</fullName>
    </submittedName>
</protein>
<comment type="caution">
    <text evidence="2">The sequence shown here is derived from an EMBL/GenBank/DDBJ whole genome shotgun (WGS) entry which is preliminary data.</text>
</comment>
<dbReference type="EMBL" id="CAXAMN010010147">
    <property type="protein sequence ID" value="CAK9030952.1"/>
    <property type="molecule type" value="Genomic_DNA"/>
</dbReference>